<gene>
    <name evidence="2" type="ORF">AVEN_237798_1</name>
</gene>
<dbReference type="Proteomes" id="UP000499080">
    <property type="component" value="Unassembled WGS sequence"/>
</dbReference>
<accession>A0A4Y2QCJ3</accession>
<reference evidence="2 3" key="1">
    <citation type="journal article" date="2019" name="Sci. Rep.">
        <title>Orb-weaving spider Araneus ventricosus genome elucidates the spidroin gene catalogue.</title>
        <authorList>
            <person name="Kono N."/>
            <person name="Nakamura H."/>
            <person name="Ohtoshi R."/>
            <person name="Moran D.A.P."/>
            <person name="Shinohara A."/>
            <person name="Yoshida Y."/>
            <person name="Fujiwara M."/>
            <person name="Mori M."/>
            <person name="Tomita M."/>
            <person name="Arakawa K."/>
        </authorList>
    </citation>
    <scope>NUCLEOTIDE SEQUENCE [LARGE SCALE GENOMIC DNA]</scope>
</reference>
<organism evidence="2 3">
    <name type="scientific">Araneus ventricosus</name>
    <name type="common">Orbweaver spider</name>
    <name type="synonym">Epeira ventricosa</name>
    <dbReference type="NCBI Taxonomy" id="182803"/>
    <lineage>
        <taxon>Eukaryota</taxon>
        <taxon>Metazoa</taxon>
        <taxon>Ecdysozoa</taxon>
        <taxon>Arthropoda</taxon>
        <taxon>Chelicerata</taxon>
        <taxon>Arachnida</taxon>
        <taxon>Araneae</taxon>
        <taxon>Araneomorphae</taxon>
        <taxon>Entelegynae</taxon>
        <taxon>Araneoidea</taxon>
        <taxon>Araneidae</taxon>
        <taxon>Araneus</taxon>
    </lineage>
</organism>
<dbReference type="EMBL" id="BGPR01013368">
    <property type="protein sequence ID" value="GBN60337.1"/>
    <property type="molecule type" value="Genomic_DNA"/>
</dbReference>
<evidence type="ECO:0000256" key="1">
    <source>
        <dbReference type="SAM" id="MobiDB-lite"/>
    </source>
</evidence>
<comment type="caution">
    <text evidence="2">The sequence shown here is derived from an EMBL/GenBank/DDBJ whole genome shotgun (WGS) entry which is preliminary data.</text>
</comment>
<sequence length="111" mass="12543">MVALLQSCGTGLVWFSVLTPRFEAIRGLFWNRYRNFEPLRHLSRHPPSPNFRTTPAGGWSAHDIRFNVLDNHIHKLSSVELDFEPGILRSRSPDLTTRPPSPRCGIGGPLV</sequence>
<feature type="region of interest" description="Disordered" evidence="1">
    <location>
        <begin position="91"/>
        <end position="111"/>
    </location>
</feature>
<protein>
    <submittedName>
        <fullName evidence="2">Uncharacterized protein</fullName>
    </submittedName>
</protein>
<name>A0A4Y2QCJ3_ARAVE</name>
<proteinExistence type="predicted"/>
<evidence type="ECO:0000313" key="2">
    <source>
        <dbReference type="EMBL" id="GBN60337.1"/>
    </source>
</evidence>
<dbReference type="AlphaFoldDB" id="A0A4Y2QCJ3"/>
<keyword evidence="3" id="KW-1185">Reference proteome</keyword>
<evidence type="ECO:0000313" key="3">
    <source>
        <dbReference type="Proteomes" id="UP000499080"/>
    </source>
</evidence>